<keyword evidence="7" id="KW-0732">Signal</keyword>
<dbReference type="AlphaFoldDB" id="A0A5C3LDC2"/>
<reference evidence="9 10" key="1">
    <citation type="journal article" date="2019" name="Nat. Ecol. Evol.">
        <title>Megaphylogeny resolves global patterns of mushroom evolution.</title>
        <authorList>
            <person name="Varga T."/>
            <person name="Krizsan K."/>
            <person name="Foldi C."/>
            <person name="Dima B."/>
            <person name="Sanchez-Garcia M."/>
            <person name="Sanchez-Ramirez S."/>
            <person name="Szollosi G.J."/>
            <person name="Szarkandi J.G."/>
            <person name="Papp V."/>
            <person name="Albert L."/>
            <person name="Andreopoulos W."/>
            <person name="Angelini C."/>
            <person name="Antonin V."/>
            <person name="Barry K.W."/>
            <person name="Bougher N.L."/>
            <person name="Buchanan P."/>
            <person name="Buyck B."/>
            <person name="Bense V."/>
            <person name="Catcheside P."/>
            <person name="Chovatia M."/>
            <person name="Cooper J."/>
            <person name="Damon W."/>
            <person name="Desjardin D."/>
            <person name="Finy P."/>
            <person name="Geml J."/>
            <person name="Haridas S."/>
            <person name="Hughes K."/>
            <person name="Justo A."/>
            <person name="Karasinski D."/>
            <person name="Kautmanova I."/>
            <person name="Kiss B."/>
            <person name="Kocsube S."/>
            <person name="Kotiranta H."/>
            <person name="LaButti K.M."/>
            <person name="Lechner B.E."/>
            <person name="Liimatainen K."/>
            <person name="Lipzen A."/>
            <person name="Lukacs Z."/>
            <person name="Mihaltcheva S."/>
            <person name="Morgado L.N."/>
            <person name="Niskanen T."/>
            <person name="Noordeloos M.E."/>
            <person name="Ohm R.A."/>
            <person name="Ortiz-Santana B."/>
            <person name="Ovrebo C."/>
            <person name="Racz N."/>
            <person name="Riley R."/>
            <person name="Savchenko A."/>
            <person name="Shiryaev A."/>
            <person name="Soop K."/>
            <person name="Spirin V."/>
            <person name="Szebenyi C."/>
            <person name="Tomsovsky M."/>
            <person name="Tulloss R.E."/>
            <person name="Uehling J."/>
            <person name="Grigoriev I.V."/>
            <person name="Vagvolgyi C."/>
            <person name="Papp T."/>
            <person name="Martin F.M."/>
            <person name="Miettinen O."/>
            <person name="Hibbett D.S."/>
            <person name="Nagy L.G."/>
        </authorList>
    </citation>
    <scope>NUCLEOTIDE SEQUENCE [LARGE SCALE GENOMIC DNA]</scope>
    <source>
        <strain evidence="9 10">CBS 166.37</strain>
    </source>
</reference>
<evidence type="ECO:0000313" key="9">
    <source>
        <dbReference type="EMBL" id="TFK31044.1"/>
    </source>
</evidence>
<dbReference type="GO" id="GO:0016614">
    <property type="term" value="F:oxidoreductase activity, acting on CH-OH group of donors"/>
    <property type="evidence" value="ECO:0007669"/>
    <property type="project" value="InterPro"/>
</dbReference>
<evidence type="ECO:0000256" key="4">
    <source>
        <dbReference type="ARBA" id="ARBA00022630"/>
    </source>
</evidence>
<evidence type="ECO:0000256" key="2">
    <source>
        <dbReference type="ARBA" id="ARBA00010790"/>
    </source>
</evidence>
<keyword evidence="10" id="KW-1185">Reference proteome</keyword>
<dbReference type="EMBL" id="ML213994">
    <property type="protein sequence ID" value="TFK31044.1"/>
    <property type="molecule type" value="Genomic_DNA"/>
</dbReference>
<dbReference type="InterPro" id="IPR012132">
    <property type="entry name" value="GMC_OxRdtase"/>
</dbReference>
<dbReference type="Gene3D" id="3.50.50.60">
    <property type="entry name" value="FAD/NAD(P)-binding domain"/>
    <property type="match status" value="1"/>
</dbReference>
<dbReference type="STRING" id="68775.A0A5C3LDC2"/>
<dbReference type="PANTHER" id="PTHR11552:SF147">
    <property type="entry name" value="CHOLINE DEHYDROGENASE, MITOCHONDRIAL"/>
    <property type="match status" value="1"/>
</dbReference>
<evidence type="ECO:0000256" key="6">
    <source>
        <dbReference type="RuleBase" id="RU003968"/>
    </source>
</evidence>
<dbReference type="InterPro" id="IPR036188">
    <property type="entry name" value="FAD/NAD-bd_sf"/>
</dbReference>
<gene>
    <name evidence="9" type="ORF">BDQ12DRAFT_619673</name>
</gene>
<proteinExistence type="inferred from homology"/>
<evidence type="ECO:0000256" key="1">
    <source>
        <dbReference type="ARBA" id="ARBA00001974"/>
    </source>
</evidence>
<name>A0A5C3LDC2_9AGAR</name>
<dbReference type="GO" id="GO:0050660">
    <property type="term" value="F:flavin adenine dinucleotide binding"/>
    <property type="evidence" value="ECO:0007669"/>
    <property type="project" value="InterPro"/>
</dbReference>
<evidence type="ECO:0000313" key="10">
    <source>
        <dbReference type="Proteomes" id="UP000308652"/>
    </source>
</evidence>
<feature type="chain" id="PRO_5022746835" description="Glucose-methanol-choline oxidoreductase N-terminal domain-containing protein" evidence="7">
    <location>
        <begin position="25"/>
        <end position="193"/>
    </location>
</feature>
<comment type="subunit">
    <text evidence="3">Monomer.</text>
</comment>
<comment type="similarity">
    <text evidence="2 6">Belongs to the GMC oxidoreductase family.</text>
</comment>
<dbReference type="PROSITE" id="PS00623">
    <property type="entry name" value="GMC_OXRED_1"/>
    <property type="match status" value="1"/>
</dbReference>
<dbReference type="PROSITE" id="PS51257">
    <property type="entry name" value="PROKAR_LIPOPROTEIN"/>
    <property type="match status" value="1"/>
</dbReference>
<keyword evidence="4 6" id="KW-0285">Flavoprotein</keyword>
<evidence type="ECO:0000259" key="8">
    <source>
        <dbReference type="PROSITE" id="PS00623"/>
    </source>
</evidence>
<dbReference type="InterPro" id="IPR000172">
    <property type="entry name" value="GMC_OxRdtase_N"/>
</dbReference>
<organism evidence="9 10">
    <name type="scientific">Crucibulum laeve</name>
    <dbReference type="NCBI Taxonomy" id="68775"/>
    <lineage>
        <taxon>Eukaryota</taxon>
        <taxon>Fungi</taxon>
        <taxon>Dikarya</taxon>
        <taxon>Basidiomycota</taxon>
        <taxon>Agaricomycotina</taxon>
        <taxon>Agaricomycetes</taxon>
        <taxon>Agaricomycetidae</taxon>
        <taxon>Agaricales</taxon>
        <taxon>Agaricineae</taxon>
        <taxon>Nidulariaceae</taxon>
        <taxon>Crucibulum</taxon>
    </lineage>
</organism>
<evidence type="ECO:0000256" key="3">
    <source>
        <dbReference type="ARBA" id="ARBA00011245"/>
    </source>
</evidence>
<feature type="domain" description="Glucose-methanol-choline oxidoreductase N-terminal" evidence="8">
    <location>
        <begin position="116"/>
        <end position="139"/>
    </location>
</feature>
<comment type="cofactor">
    <cofactor evidence="1">
        <name>FAD</name>
        <dbReference type="ChEBI" id="CHEBI:57692"/>
    </cofactor>
</comment>
<dbReference type="Pfam" id="PF00732">
    <property type="entry name" value="GMC_oxred_N"/>
    <property type="match status" value="1"/>
</dbReference>
<dbReference type="PANTHER" id="PTHR11552">
    <property type="entry name" value="GLUCOSE-METHANOL-CHOLINE GMC OXIDOREDUCTASE"/>
    <property type="match status" value="1"/>
</dbReference>
<protein>
    <recommendedName>
        <fullName evidence="8">Glucose-methanol-choline oxidoreductase N-terminal domain-containing protein</fullName>
    </recommendedName>
</protein>
<feature type="signal peptide" evidence="7">
    <location>
        <begin position="1"/>
        <end position="24"/>
    </location>
</feature>
<evidence type="ECO:0000256" key="5">
    <source>
        <dbReference type="ARBA" id="ARBA00022827"/>
    </source>
</evidence>
<accession>A0A5C3LDC2</accession>
<keyword evidence="5 6" id="KW-0274">FAD</keyword>
<feature type="non-terminal residue" evidence="9">
    <location>
        <position position="193"/>
    </location>
</feature>
<dbReference type="SUPFAM" id="SSF51905">
    <property type="entry name" value="FAD/NAD(P)-binding domain"/>
    <property type="match status" value="1"/>
</dbReference>
<dbReference type="Gene3D" id="3.30.560.10">
    <property type="entry name" value="Glucose Oxidase, domain 3"/>
    <property type="match status" value="1"/>
</dbReference>
<dbReference type="OrthoDB" id="269227at2759"/>
<evidence type="ECO:0000256" key="7">
    <source>
        <dbReference type="SAM" id="SignalP"/>
    </source>
</evidence>
<sequence length="193" mass="21323">MPHRYHLLSPLLVFLGAFALGCHGKFFERVEDLPGLKYDFIVIGGGAAGNVIANRLTEYPQFSVLVLEAGGSNRNVLNVSIPLRCTTLTPGTLYDWNFTTMSQAGLNGRQISYSRGRILGGSSSVNFLGYTRGSSDDYDRYARITGDSGWSWNKLLPYILKNERWTTPADHHNTFGQFNPAVHSFNGVNSVSL</sequence>
<dbReference type="Proteomes" id="UP000308652">
    <property type="component" value="Unassembled WGS sequence"/>
</dbReference>